<sequence>MTIHTEMFGDDQLLEELFNDPDFIQLTAQQDLVDDAQWLFWFDKHPRYQEVKLVARKLYELKYFESKMAVNEVYRSEIWSGIIAHLESKEEKVVHHRFRRLKIQQWLQYAAIFIAACVLGLWIYLQKSATVTGESYATSTSKQEFTLPDGSKLWLNKNSTADYHEDASGRRLDLIGEGYLHVTKQINDGQKVPFIVEHDGLKIEVLGTRFNVVSTPAVKLIALDEGSVRARYENQHLIMKPGEVVNVDRGILKRFPIKSNLINSWQTGTLELSNTPLSEIVVWLQLTYKKNVTSELPQYLMNVTARGQIDVSDMQTVLSSLEKIYHIKIYDQYDKFVITTNN</sequence>
<dbReference type="EMBL" id="RAPY01000001">
    <property type="protein sequence ID" value="RKE57303.1"/>
    <property type="molecule type" value="Genomic_DNA"/>
</dbReference>
<keyword evidence="4" id="KW-1185">Reference proteome</keyword>
<dbReference type="InterPro" id="IPR012373">
    <property type="entry name" value="Ferrdict_sens_TM"/>
</dbReference>
<dbReference type="PANTHER" id="PTHR30273">
    <property type="entry name" value="PERIPLASMIC SIGNAL SENSOR AND SIGMA FACTOR ACTIVATOR FECR-RELATED"/>
    <property type="match status" value="1"/>
</dbReference>
<keyword evidence="1" id="KW-0472">Membrane</keyword>
<keyword evidence="1" id="KW-1133">Transmembrane helix</keyword>
<dbReference type="OrthoDB" id="1523489at2"/>
<evidence type="ECO:0000256" key="1">
    <source>
        <dbReference type="SAM" id="Phobius"/>
    </source>
</evidence>
<dbReference type="InterPro" id="IPR006860">
    <property type="entry name" value="FecR"/>
</dbReference>
<keyword evidence="1" id="KW-0812">Transmembrane</keyword>
<evidence type="ECO:0000259" key="2">
    <source>
        <dbReference type="Pfam" id="PF04773"/>
    </source>
</evidence>
<dbReference type="AlphaFoldDB" id="A0A420BKQ9"/>
<evidence type="ECO:0000313" key="3">
    <source>
        <dbReference type="EMBL" id="RKE57303.1"/>
    </source>
</evidence>
<organism evidence="3 4">
    <name type="scientific">Sphingobacterium detergens</name>
    <dbReference type="NCBI Taxonomy" id="1145106"/>
    <lineage>
        <taxon>Bacteria</taxon>
        <taxon>Pseudomonadati</taxon>
        <taxon>Bacteroidota</taxon>
        <taxon>Sphingobacteriia</taxon>
        <taxon>Sphingobacteriales</taxon>
        <taxon>Sphingobacteriaceae</taxon>
        <taxon>Sphingobacterium</taxon>
    </lineage>
</organism>
<dbReference type="Pfam" id="PF04773">
    <property type="entry name" value="FecR"/>
    <property type="match status" value="1"/>
</dbReference>
<feature type="domain" description="FecR protein" evidence="2">
    <location>
        <begin position="137"/>
        <end position="229"/>
    </location>
</feature>
<reference evidence="3 4" key="1">
    <citation type="submission" date="2018-09" db="EMBL/GenBank/DDBJ databases">
        <title>Genomic Encyclopedia of Type Strains, Phase III (KMG-III): the genomes of soil and plant-associated and newly described type strains.</title>
        <authorList>
            <person name="Whitman W."/>
        </authorList>
    </citation>
    <scope>NUCLEOTIDE SEQUENCE [LARGE SCALE GENOMIC DNA]</scope>
    <source>
        <strain evidence="3 4">CECT 7938</strain>
    </source>
</reference>
<name>A0A420BKQ9_SPHD1</name>
<dbReference type="Gene3D" id="2.60.120.1440">
    <property type="match status" value="1"/>
</dbReference>
<dbReference type="Proteomes" id="UP000286246">
    <property type="component" value="Unassembled WGS sequence"/>
</dbReference>
<accession>A0A420BKQ9</accession>
<dbReference type="GO" id="GO:0016989">
    <property type="term" value="F:sigma factor antagonist activity"/>
    <property type="evidence" value="ECO:0007669"/>
    <property type="project" value="TreeGrafter"/>
</dbReference>
<proteinExistence type="predicted"/>
<dbReference type="RefSeq" id="WP_120258872.1">
    <property type="nucleotide sequence ID" value="NZ_RAPY01000001.1"/>
</dbReference>
<feature type="transmembrane region" description="Helical" evidence="1">
    <location>
        <begin position="106"/>
        <end position="125"/>
    </location>
</feature>
<protein>
    <submittedName>
        <fullName evidence="3">FecR family protein</fullName>
    </submittedName>
</protein>
<gene>
    <name evidence="3" type="ORF">DFQ12_2190</name>
</gene>
<comment type="caution">
    <text evidence="3">The sequence shown here is derived from an EMBL/GenBank/DDBJ whole genome shotgun (WGS) entry which is preliminary data.</text>
</comment>
<evidence type="ECO:0000313" key="4">
    <source>
        <dbReference type="Proteomes" id="UP000286246"/>
    </source>
</evidence>
<dbReference type="Gene3D" id="3.55.50.30">
    <property type="match status" value="1"/>
</dbReference>
<dbReference type="PANTHER" id="PTHR30273:SF2">
    <property type="entry name" value="PROTEIN FECR"/>
    <property type="match status" value="1"/>
</dbReference>